<dbReference type="PANTHER" id="PTHR43300">
    <property type="entry name" value="ACETYLTRANSFERASE"/>
    <property type="match status" value="1"/>
</dbReference>
<dbReference type="RefSeq" id="WP_023949430.1">
    <property type="nucleotide sequence ID" value="NZ_JAERIV010000004.1"/>
</dbReference>
<keyword evidence="2 5" id="KW-0808">Transferase</keyword>
<dbReference type="CDD" id="cd03358">
    <property type="entry name" value="LbH_WxcM_N_like"/>
    <property type="match status" value="1"/>
</dbReference>
<name>A0A2X3DK35_9HELI</name>
<proteinExistence type="inferred from homology"/>
<accession>A0A2X3DK35</accession>
<dbReference type="EC" id="2.3.1.-" evidence="5"/>
<dbReference type="InterPro" id="IPR050179">
    <property type="entry name" value="Trans_hexapeptide_repeat"/>
</dbReference>
<dbReference type="SUPFAM" id="SSF51161">
    <property type="entry name" value="Trimeric LpxA-like enzymes"/>
    <property type="match status" value="1"/>
</dbReference>
<dbReference type="InterPro" id="IPR011004">
    <property type="entry name" value="Trimer_LpxA-like_sf"/>
</dbReference>
<dbReference type="EMBL" id="UAWL01000006">
    <property type="protein sequence ID" value="SQB98640.1"/>
    <property type="molecule type" value="Genomic_DNA"/>
</dbReference>
<keyword evidence="4 5" id="KW-0012">Acyltransferase</keyword>
<evidence type="ECO:0000256" key="2">
    <source>
        <dbReference type="ARBA" id="ARBA00022679"/>
    </source>
</evidence>
<keyword evidence="3" id="KW-0677">Repeat</keyword>
<dbReference type="Proteomes" id="UP000250166">
    <property type="component" value="Unassembled WGS sequence"/>
</dbReference>
<dbReference type="AlphaFoldDB" id="A0A2X3DK35"/>
<evidence type="ECO:0000256" key="3">
    <source>
        <dbReference type="ARBA" id="ARBA00022737"/>
    </source>
</evidence>
<dbReference type="PANTHER" id="PTHR43300:SF4">
    <property type="entry name" value="ACYL-[ACYL-CARRIER-PROTEIN]--UDP-N-ACETYLGLUCOSAMINE O-ACYLTRANSFERASE"/>
    <property type="match status" value="1"/>
</dbReference>
<dbReference type="InterPro" id="IPR018357">
    <property type="entry name" value="Hexapep_transf_CS"/>
</dbReference>
<comment type="similarity">
    <text evidence="1">Belongs to the transferase hexapeptide repeat family.</text>
</comment>
<organism evidence="5 6">
    <name type="scientific">Helicobacter fennelliae</name>
    <dbReference type="NCBI Taxonomy" id="215"/>
    <lineage>
        <taxon>Bacteria</taxon>
        <taxon>Pseudomonadati</taxon>
        <taxon>Campylobacterota</taxon>
        <taxon>Epsilonproteobacteria</taxon>
        <taxon>Campylobacterales</taxon>
        <taxon>Helicobacteraceae</taxon>
        <taxon>Helicobacter</taxon>
    </lineage>
</organism>
<evidence type="ECO:0000313" key="6">
    <source>
        <dbReference type="Proteomes" id="UP000250166"/>
    </source>
</evidence>
<dbReference type="Gene3D" id="2.160.10.10">
    <property type="entry name" value="Hexapeptide repeat proteins"/>
    <property type="match status" value="1"/>
</dbReference>
<protein>
    <submittedName>
        <fullName evidence="5">Hexapeptide transferase family protein</fullName>
        <ecNumber evidence="5">2.3.1.-</ecNumber>
    </submittedName>
</protein>
<reference evidence="5 6" key="1">
    <citation type="submission" date="2018-06" db="EMBL/GenBank/DDBJ databases">
        <authorList>
            <consortium name="Pathogen Informatics"/>
            <person name="Doyle S."/>
        </authorList>
    </citation>
    <scope>NUCLEOTIDE SEQUENCE [LARGE SCALE GENOMIC DNA]</scope>
    <source>
        <strain evidence="5 6">NCTC13102</strain>
    </source>
</reference>
<evidence type="ECO:0000256" key="1">
    <source>
        <dbReference type="ARBA" id="ARBA00007274"/>
    </source>
</evidence>
<dbReference type="Pfam" id="PF00132">
    <property type="entry name" value="Hexapep"/>
    <property type="match status" value="3"/>
</dbReference>
<dbReference type="InterPro" id="IPR001451">
    <property type="entry name" value="Hexapep"/>
</dbReference>
<dbReference type="PROSITE" id="PS00101">
    <property type="entry name" value="HEXAPEP_TRANSFERASES"/>
    <property type="match status" value="1"/>
</dbReference>
<evidence type="ECO:0000313" key="5">
    <source>
        <dbReference type="EMBL" id="SQB98640.1"/>
    </source>
</evidence>
<sequence>MNTTIHKTMIHQSSFIDERVTIGESVRVWHFCHILSGSIIGDCVNIGQNCMIGPNVIIGCGCKIQNNVSIYEGVKLEEDVFVGPSVVFSNVINPRAFIVRKHQYKPTLLKRGCSIGANATIVCGVEIGEYAFIGAGAVITKDVKNFALMVGNPARQIGWVDKAGIRLEFDERHRAQSAYDGSIYVYKDEAVYLL</sequence>
<gene>
    <name evidence="5" type="ORF">NCTC13102_01104</name>
</gene>
<evidence type="ECO:0000256" key="4">
    <source>
        <dbReference type="ARBA" id="ARBA00023315"/>
    </source>
</evidence>
<dbReference type="GO" id="GO:0016746">
    <property type="term" value="F:acyltransferase activity"/>
    <property type="evidence" value="ECO:0007669"/>
    <property type="project" value="UniProtKB-KW"/>
</dbReference>